<evidence type="ECO:0000313" key="2">
    <source>
        <dbReference type="Proteomes" id="UP000504636"/>
    </source>
</evidence>
<reference evidence="1 3" key="1">
    <citation type="journal article" date="2020" name="Stud. Mycol.">
        <title>101 Dothideomycetes genomes: a test case for predicting lifestyles and emergence of pathogens.</title>
        <authorList>
            <person name="Haridas S."/>
            <person name="Albert R."/>
            <person name="Binder M."/>
            <person name="Bloem J."/>
            <person name="Labutti K."/>
            <person name="Salamov A."/>
            <person name="Andreopoulos B."/>
            <person name="Baker S."/>
            <person name="Barry K."/>
            <person name="Bills G."/>
            <person name="Bluhm B."/>
            <person name="Cannon C."/>
            <person name="Castanera R."/>
            <person name="Culley D."/>
            <person name="Daum C."/>
            <person name="Ezra D."/>
            <person name="Gonzalez J."/>
            <person name="Henrissat B."/>
            <person name="Kuo A."/>
            <person name="Liang C."/>
            <person name="Lipzen A."/>
            <person name="Lutzoni F."/>
            <person name="Magnuson J."/>
            <person name="Mondo S."/>
            <person name="Nolan M."/>
            <person name="Ohm R."/>
            <person name="Pangilinan J."/>
            <person name="Park H.-J."/>
            <person name="Ramirez L."/>
            <person name="Alfaro M."/>
            <person name="Sun H."/>
            <person name="Tritt A."/>
            <person name="Yoshinaga Y."/>
            <person name="Zwiers L.-H."/>
            <person name="Turgeon B."/>
            <person name="Goodwin S."/>
            <person name="Spatafora J."/>
            <person name="Crous P."/>
            <person name="Grigoriev I."/>
        </authorList>
    </citation>
    <scope>NUCLEOTIDE SEQUENCE</scope>
    <source>
        <strain evidence="1 3">CBS 304.34</strain>
    </source>
</reference>
<name>A0A6A6Z1K5_9PEZI</name>
<evidence type="ECO:0000313" key="1">
    <source>
        <dbReference type="EMBL" id="KAF2814117.1"/>
    </source>
</evidence>
<keyword evidence="2" id="KW-1185">Reference proteome</keyword>
<evidence type="ECO:0000313" key="3">
    <source>
        <dbReference type="RefSeq" id="XP_033581081.1"/>
    </source>
</evidence>
<dbReference type="GeneID" id="54465990"/>
<dbReference type="Proteomes" id="UP000504636">
    <property type="component" value="Unplaced"/>
</dbReference>
<dbReference type="EMBL" id="MU003695">
    <property type="protein sequence ID" value="KAF2814117.1"/>
    <property type="molecule type" value="Genomic_DNA"/>
</dbReference>
<reference evidence="3" key="3">
    <citation type="submission" date="2025-04" db="UniProtKB">
        <authorList>
            <consortium name="RefSeq"/>
        </authorList>
    </citation>
    <scope>IDENTIFICATION</scope>
    <source>
        <strain evidence="3">CBS 304.34</strain>
    </source>
</reference>
<sequence length="144" mass="16554">MIAFGWSIGDVFKGIEVTVEICKNFRASNGAAAKFKQEMDTLESFNVTLNHLKRYMDTKPNDDVSVIELPDKLFDASQCAKIVEAIHFAPIPALWKKDLDVLRSIDQLSIETSEQFSEQERKLEDAIERILHTFTQARKNEYRD</sequence>
<accession>A0A6A6Z1K5</accession>
<reference evidence="3" key="2">
    <citation type="submission" date="2020-04" db="EMBL/GenBank/DDBJ databases">
        <authorList>
            <consortium name="NCBI Genome Project"/>
        </authorList>
    </citation>
    <scope>NUCLEOTIDE SEQUENCE</scope>
    <source>
        <strain evidence="3">CBS 304.34</strain>
    </source>
</reference>
<proteinExistence type="predicted"/>
<gene>
    <name evidence="1 3" type="ORF">BDZ99DRAFT_516733</name>
</gene>
<protein>
    <submittedName>
        <fullName evidence="1 3">Uncharacterized protein</fullName>
    </submittedName>
</protein>
<dbReference type="RefSeq" id="XP_033581081.1">
    <property type="nucleotide sequence ID" value="XM_033725097.1"/>
</dbReference>
<organism evidence="1">
    <name type="scientific">Mytilinidion resinicola</name>
    <dbReference type="NCBI Taxonomy" id="574789"/>
    <lineage>
        <taxon>Eukaryota</taxon>
        <taxon>Fungi</taxon>
        <taxon>Dikarya</taxon>
        <taxon>Ascomycota</taxon>
        <taxon>Pezizomycotina</taxon>
        <taxon>Dothideomycetes</taxon>
        <taxon>Pleosporomycetidae</taxon>
        <taxon>Mytilinidiales</taxon>
        <taxon>Mytilinidiaceae</taxon>
        <taxon>Mytilinidion</taxon>
    </lineage>
</organism>
<dbReference type="AlphaFoldDB" id="A0A6A6Z1K5"/>